<proteinExistence type="inferred from homology"/>
<protein>
    <recommendedName>
        <fullName evidence="4">50S ribosomal protein L19</fullName>
    </recommendedName>
</protein>
<dbReference type="InterPro" id="IPR008991">
    <property type="entry name" value="Translation_prot_SH3-like_sf"/>
</dbReference>
<evidence type="ECO:0000256" key="4">
    <source>
        <dbReference type="RuleBase" id="RU000559"/>
    </source>
</evidence>
<evidence type="ECO:0000256" key="3">
    <source>
        <dbReference type="ARBA" id="ARBA00023274"/>
    </source>
</evidence>
<dbReference type="GO" id="GO:1990904">
    <property type="term" value="C:ribonucleoprotein complex"/>
    <property type="evidence" value="ECO:0007669"/>
    <property type="project" value="UniProtKB-KW"/>
</dbReference>
<comment type="function">
    <text evidence="4">This protein is located at the 30S-50S ribosomal subunit interface and may play a role in the structure and function of the aminoacyl-tRNA binding site.</text>
</comment>
<dbReference type="PROSITE" id="PS01015">
    <property type="entry name" value="RIBOSOMAL_L19"/>
    <property type="match status" value="1"/>
</dbReference>
<dbReference type="Pfam" id="PF01245">
    <property type="entry name" value="Ribosomal_L19"/>
    <property type="match status" value="1"/>
</dbReference>
<evidence type="ECO:0000256" key="2">
    <source>
        <dbReference type="ARBA" id="ARBA00022980"/>
    </source>
</evidence>
<dbReference type="OrthoDB" id="9803541at2"/>
<comment type="similarity">
    <text evidence="1 4">Belongs to the bacterial ribosomal protein bL19 family.</text>
</comment>
<dbReference type="KEGG" id="cdes:C0J27_01840"/>
<dbReference type="InterPro" id="IPR001857">
    <property type="entry name" value="Ribosomal_bL19"/>
</dbReference>
<keyword evidence="2 5" id="KW-0689">Ribosomal protein</keyword>
<dbReference type="Proteomes" id="UP000254834">
    <property type="component" value="Chromosome"/>
</dbReference>
<dbReference type="PANTHER" id="PTHR15680">
    <property type="entry name" value="RIBOSOMAL PROTEIN L19"/>
    <property type="match status" value="1"/>
</dbReference>
<dbReference type="PIRSF" id="PIRSF002191">
    <property type="entry name" value="Ribosomal_L19"/>
    <property type="match status" value="1"/>
</dbReference>
<organism evidence="5 6">
    <name type="scientific">Candidatus Chromulinivorax destructor</name>
    <dbReference type="NCBI Taxonomy" id="2066483"/>
    <lineage>
        <taxon>Bacteria</taxon>
        <taxon>Candidatus Babelota</taxon>
        <taxon>Candidatus Babeliae</taxon>
        <taxon>Candidatus Babeliales</taxon>
        <taxon>Candidatus Chromulinivoraceae</taxon>
        <taxon>Candidatus Chromulinivorax</taxon>
    </lineage>
</organism>
<dbReference type="GO" id="GO:0006412">
    <property type="term" value="P:translation"/>
    <property type="evidence" value="ECO:0007669"/>
    <property type="project" value="InterPro"/>
</dbReference>
<dbReference type="Gene3D" id="2.30.30.790">
    <property type="match status" value="1"/>
</dbReference>
<dbReference type="GO" id="GO:0003735">
    <property type="term" value="F:structural constituent of ribosome"/>
    <property type="evidence" value="ECO:0007669"/>
    <property type="project" value="InterPro"/>
</dbReference>
<gene>
    <name evidence="5" type="ORF">C0J27_01840</name>
</gene>
<dbReference type="PRINTS" id="PR00061">
    <property type="entry name" value="RIBOSOMALL19"/>
</dbReference>
<reference evidence="5 6" key="1">
    <citation type="submission" date="2017-12" db="EMBL/GenBank/DDBJ databases">
        <title>Chromulinavorax destructans is a abundant pathogen of dominant heterotrophic picoflagllates.</title>
        <authorList>
            <person name="Deeg C.M."/>
            <person name="Zimmer M."/>
            <person name="Suttle C.A."/>
        </authorList>
    </citation>
    <scope>NUCLEOTIDE SEQUENCE [LARGE SCALE GENOMIC DNA]</scope>
    <source>
        <strain evidence="5 6">SeV1</strain>
    </source>
</reference>
<dbReference type="NCBIfam" id="TIGR01024">
    <property type="entry name" value="rplS_bact"/>
    <property type="match status" value="1"/>
</dbReference>
<dbReference type="InterPro" id="IPR038657">
    <property type="entry name" value="Ribosomal_bL19_sf"/>
</dbReference>
<evidence type="ECO:0000313" key="5">
    <source>
        <dbReference type="EMBL" id="AXK61189.1"/>
    </source>
</evidence>
<dbReference type="AlphaFoldDB" id="A0A345ZD22"/>
<evidence type="ECO:0000256" key="1">
    <source>
        <dbReference type="ARBA" id="ARBA00005781"/>
    </source>
</evidence>
<dbReference type="InterPro" id="IPR018257">
    <property type="entry name" value="Ribosomal_bL19_CS"/>
</dbReference>
<dbReference type="PANTHER" id="PTHR15680:SF9">
    <property type="entry name" value="LARGE RIBOSOMAL SUBUNIT PROTEIN BL19M"/>
    <property type="match status" value="1"/>
</dbReference>
<dbReference type="SUPFAM" id="SSF50104">
    <property type="entry name" value="Translation proteins SH3-like domain"/>
    <property type="match status" value="1"/>
</dbReference>
<sequence length="126" mass="14560">MYERNFPQLCIGDILAVSQWVEEGNKRRIQIFEGNLIAQHKKGASSTFTVRKIGANGIAVERIFPFYAPMIESIKVVTKAQVRRAKLYYLRDRVGRAARVKEKIQRKIRPVKDLRSRASQEISEVK</sequence>
<dbReference type="RefSeq" id="WP_115586204.1">
    <property type="nucleotide sequence ID" value="NZ_CP025544.1"/>
</dbReference>
<name>A0A345ZD22_9BACT</name>
<dbReference type="EMBL" id="CP025544">
    <property type="protein sequence ID" value="AXK61189.1"/>
    <property type="molecule type" value="Genomic_DNA"/>
</dbReference>
<keyword evidence="3 4" id="KW-0687">Ribonucleoprotein</keyword>
<dbReference type="GO" id="GO:0005840">
    <property type="term" value="C:ribosome"/>
    <property type="evidence" value="ECO:0007669"/>
    <property type="project" value="UniProtKB-KW"/>
</dbReference>
<accession>A0A345ZD22</accession>
<keyword evidence="6" id="KW-1185">Reference proteome</keyword>
<evidence type="ECO:0000313" key="6">
    <source>
        <dbReference type="Proteomes" id="UP000254834"/>
    </source>
</evidence>